<dbReference type="Gene3D" id="3.90.550.10">
    <property type="entry name" value="Spore Coat Polysaccharide Biosynthesis Protein SpsA, Chain A"/>
    <property type="match status" value="1"/>
</dbReference>
<evidence type="ECO:0000313" key="3">
    <source>
        <dbReference type="EMBL" id="WXG68327.1"/>
    </source>
</evidence>
<name>A0ABZ2PGQ8_9NOCA</name>
<dbReference type="Proteomes" id="UP001432000">
    <property type="component" value="Chromosome"/>
</dbReference>
<dbReference type="PANTHER" id="PTHR48090:SF7">
    <property type="entry name" value="RFBJ PROTEIN"/>
    <property type="match status" value="1"/>
</dbReference>
<dbReference type="EMBL" id="CP147846">
    <property type="protein sequence ID" value="WXG68327.1"/>
    <property type="molecule type" value="Genomic_DNA"/>
</dbReference>
<proteinExistence type="inferred from homology"/>
<gene>
    <name evidence="3" type="ORF">WDS16_24545</name>
</gene>
<evidence type="ECO:0000256" key="1">
    <source>
        <dbReference type="ARBA" id="ARBA00006739"/>
    </source>
</evidence>
<organism evidence="3 4">
    <name type="scientific">Rhodococcus sovatensis</name>
    <dbReference type="NCBI Taxonomy" id="1805840"/>
    <lineage>
        <taxon>Bacteria</taxon>
        <taxon>Bacillati</taxon>
        <taxon>Actinomycetota</taxon>
        <taxon>Actinomycetes</taxon>
        <taxon>Mycobacteriales</taxon>
        <taxon>Nocardiaceae</taxon>
        <taxon>Rhodococcus</taxon>
    </lineage>
</organism>
<protein>
    <submittedName>
        <fullName evidence="3">Glycosyltransferase family 2 protein</fullName>
    </submittedName>
</protein>
<reference evidence="3 4" key="1">
    <citation type="submission" date="2024-03" db="EMBL/GenBank/DDBJ databases">
        <title>Natural products discovery in diverse microorganisms through a two-stage MS feature dereplication strategy.</title>
        <authorList>
            <person name="Zhang R."/>
        </authorList>
    </citation>
    <scope>NUCLEOTIDE SEQUENCE [LARGE SCALE GENOMIC DNA]</scope>
    <source>
        <strain evidence="3 4">18930</strain>
    </source>
</reference>
<sequence length="212" mass="22226">MSDVTVIIPCMNEAGSLPGVLARIPDGYRALVVDNNSTDDTANVAESLGATVIREPVPGYGSAVHAGVVAAESEVVCVLDGDGSMDPQDLPLLVAALDDADLAVGRRRGGNSPLHARLGNAVLSMRLRTKYSLPVHDLGAVRAVRRQALLDLNVSDRRSGYPLQLLVLASKAGWTVTELDVSYSPRTAGVSKVSGSVGGTVVAVRDFWKVLK</sequence>
<evidence type="ECO:0000259" key="2">
    <source>
        <dbReference type="Pfam" id="PF00535"/>
    </source>
</evidence>
<dbReference type="CDD" id="cd04179">
    <property type="entry name" value="DPM_DPG-synthase_like"/>
    <property type="match status" value="1"/>
</dbReference>
<keyword evidence="4" id="KW-1185">Reference proteome</keyword>
<comment type="similarity">
    <text evidence="1">Belongs to the glycosyltransferase 2 family.</text>
</comment>
<dbReference type="Pfam" id="PF00535">
    <property type="entry name" value="Glycos_transf_2"/>
    <property type="match status" value="1"/>
</dbReference>
<feature type="domain" description="Glycosyltransferase 2-like" evidence="2">
    <location>
        <begin position="5"/>
        <end position="113"/>
    </location>
</feature>
<dbReference type="InterPro" id="IPR001173">
    <property type="entry name" value="Glyco_trans_2-like"/>
</dbReference>
<evidence type="ECO:0000313" key="4">
    <source>
        <dbReference type="Proteomes" id="UP001432000"/>
    </source>
</evidence>
<dbReference type="PANTHER" id="PTHR48090">
    <property type="entry name" value="UNDECAPRENYL-PHOSPHATE 4-DEOXY-4-FORMAMIDO-L-ARABINOSE TRANSFERASE-RELATED"/>
    <property type="match status" value="1"/>
</dbReference>
<accession>A0ABZ2PGQ8</accession>
<dbReference type="RefSeq" id="WP_338888463.1">
    <property type="nucleotide sequence ID" value="NZ_CP147846.1"/>
</dbReference>
<dbReference type="InterPro" id="IPR029044">
    <property type="entry name" value="Nucleotide-diphossugar_trans"/>
</dbReference>
<dbReference type="SUPFAM" id="SSF53448">
    <property type="entry name" value="Nucleotide-diphospho-sugar transferases"/>
    <property type="match status" value="1"/>
</dbReference>
<dbReference type="InterPro" id="IPR050256">
    <property type="entry name" value="Glycosyltransferase_2"/>
</dbReference>